<evidence type="ECO:0000313" key="16">
    <source>
        <dbReference type="Proteomes" id="UP000825002"/>
    </source>
</evidence>
<evidence type="ECO:0000256" key="5">
    <source>
        <dbReference type="ARBA" id="ARBA00022679"/>
    </source>
</evidence>
<dbReference type="Pfam" id="PF00852">
    <property type="entry name" value="Glyco_transf_10"/>
    <property type="match status" value="1"/>
</dbReference>
<evidence type="ECO:0000256" key="10">
    <source>
        <dbReference type="ARBA" id="ARBA00023136"/>
    </source>
</evidence>
<evidence type="ECO:0000256" key="7">
    <source>
        <dbReference type="ARBA" id="ARBA00022968"/>
    </source>
</evidence>
<dbReference type="Proteomes" id="UP000825002">
    <property type="component" value="Unassembled WGS sequence"/>
</dbReference>
<evidence type="ECO:0000256" key="1">
    <source>
        <dbReference type="ARBA" id="ARBA00004447"/>
    </source>
</evidence>
<evidence type="ECO:0000256" key="9">
    <source>
        <dbReference type="ARBA" id="ARBA00023034"/>
    </source>
</evidence>
<dbReference type="Pfam" id="PF17039">
    <property type="entry name" value="Glyco_tran_10_N"/>
    <property type="match status" value="1"/>
</dbReference>
<dbReference type="PANTHER" id="PTHR48438">
    <property type="entry name" value="ALPHA-(1,3)-FUCOSYLTRANSFERASE C-RELATED"/>
    <property type="match status" value="1"/>
</dbReference>
<dbReference type="InterPro" id="IPR038577">
    <property type="entry name" value="GT10-like_C_sf"/>
</dbReference>
<keyword evidence="9 12" id="KW-0333">Golgi apparatus</keyword>
<dbReference type="InterPro" id="IPR031481">
    <property type="entry name" value="Glyco_tran_10_N"/>
</dbReference>
<organism evidence="15 16">
    <name type="scientific">Fragariocoptes setiger</name>
    <dbReference type="NCBI Taxonomy" id="1670756"/>
    <lineage>
        <taxon>Eukaryota</taxon>
        <taxon>Metazoa</taxon>
        <taxon>Ecdysozoa</taxon>
        <taxon>Arthropoda</taxon>
        <taxon>Chelicerata</taxon>
        <taxon>Arachnida</taxon>
        <taxon>Acari</taxon>
        <taxon>Acariformes</taxon>
        <taxon>Trombidiformes</taxon>
        <taxon>Prostigmata</taxon>
        <taxon>Eupodina</taxon>
        <taxon>Eriophyoidea</taxon>
        <taxon>Phytoptidae</taxon>
        <taxon>Fragariocoptes</taxon>
    </lineage>
</organism>
<dbReference type="PANTHER" id="PTHR48438:SF1">
    <property type="entry name" value="ALPHA-(1,3)-FUCOSYLTRANSFERASE C-RELATED"/>
    <property type="match status" value="1"/>
</dbReference>
<evidence type="ECO:0000256" key="4">
    <source>
        <dbReference type="ARBA" id="ARBA00022676"/>
    </source>
</evidence>
<proteinExistence type="inferred from homology"/>
<comment type="subcellular location">
    <subcellularLocation>
        <location evidence="1 12">Golgi apparatus</location>
        <location evidence="1 12">Golgi stack membrane</location>
        <topology evidence="1 12">Single-pass type II membrane protein</topology>
    </subcellularLocation>
</comment>
<evidence type="ECO:0000256" key="8">
    <source>
        <dbReference type="ARBA" id="ARBA00022989"/>
    </source>
</evidence>
<evidence type="ECO:0000256" key="2">
    <source>
        <dbReference type="ARBA" id="ARBA00004922"/>
    </source>
</evidence>
<keyword evidence="7" id="KW-0735">Signal-anchor</keyword>
<keyword evidence="11" id="KW-0325">Glycoprotein</keyword>
<dbReference type="InterPro" id="IPR055270">
    <property type="entry name" value="Glyco_tran_10_C"/>
</dbReference>
<dbReference type="EC" id="2.4.1.-" evidence="12"/>
<sequence length="344" mass="40475">MKNKNARGCSRNVESLVTRCTVGRLFVTVLIALCLSKLLLELCAIIYSIVNSRVCPLQLKDISSVNIARNQYQYNHQSYYDEQFLWSEQFGWLLLRPNQKYVHIDGLKQSKFVQNKLKIWPEQCQSDDSCDRIIDQLLYQPNDVQASSDFIKIVPPDFGYPEGRKVFVDHKCRVNTCSLTFNTDQADAIIFQNADVGFALKYNKNITNSRRLDQIWIAYLLESPVHTFDRHFERLTRSFYDLFNWTASYRHDSDIVTPYEKFLPYADTADDYYSQARFNKYNYSFIGEQTIELIRGKRKQVVWFSSNCFPNNDRYRYANELKKYINVDIFGRQVFGTISDPYST</sequence>
<feature type="non-terminal residue" evidence="15">
    <location>
        <position position="1"/>
    </location>
</feature>
<feature type="domain" description="Fucosyltransferase C-terminal" evidence="13">
    <location>
        <begin position="295"/>
        <end position="332"/>
    </location>
</feature>
<feature type="transmembrane region" description="Helical" evidence="12">
    <location>
        <begin position="21"/>
        <end position="50"/>
    </location>
</feature>
<keyword evidence="10 12" id="KW-0472">Membrane</keyword>
<evidence type="ECO:0000256" key="3">
    <source>
        <dbReference type="ARBA" id="ARBA00008919"/>
    </source>
</evidence>
<dbReference type="InterPro" id="IPR001503">
    <property type="entry name" value="Glyco_trans_10"/>
</dbReference>
<comment type="pathway">
    <text evidence="2">Protein modification; protein glycosylation.</text>
</comment>
<evidence type="ECO:0000256" key="12">
    <source>
        <dbReference type="RuleBase" id="RU003832"/>
    </source>
</evidence>
<keyword evidence="8 12" id="KW-1133">Transmembrane helix</keyword>
<evidence type="ECO:0000256" key="6">
    <source>
        <dbReference type="ARBA" id="ARBA00022692"/>
    </source>
</evidence>
<evidence type="ECO:0000259" key="14">
    <source>
        <dbReference type="Pfam" id="PF17039"/>
    </source>
</evidence>
<name>A0ABQ7S6X1_9ACAR</name>
<accession>A0ABQ7S6X1</accession>
<evidence type="ECO:0000259" key="13">
    <source>
        <dbReference type="Pfam" id="PF00852"/>
    </source>
</evidence>
<protein>
    <recommendedName>
        <fullName evidence="12">Fucosyltransferase</fullName>
        <ecNumber evidence="12">2.4.1.-</ecNumber>
    </recommendedName>
</protein>
<keyword evidence="4 12" id="KW-0328">Glycosyltransferase</keyword>
<keyword evidence="6 12" id="KW-0812">Transmembrane</keyword>
<feature type="domain" description="Fucosyltransferase N-terminal" evidence="14">
    <location>
        <begin position="170"/>
        <end position="259"/>
    </location>
</feature>
<dbReference type="EMBL" id="JAIFTH010000636">
    <property type="protein sequence ID" value="KAG9509165.1"/>
    <property type="molecule type" value="Genomic_DNA"/>
</dbReference>
<comment type="similarity">
    <text evidence="3 12">Belongs to the glycosyltransferase 10 family.</text>
</comment>
<keyword evidence="5 12" id="KW-0808">Transferase</keyword>
<evidence type="ECO:0000256" key="11">
    <source>
        <dbReference type="ARBA" id="ARBA00023180"/>
    </source>
</evidence>
<comment type="caution">
    <text evidence="15">The sequence shown here is derived from an EMBL/GenBank/DDBJ whole genome shotgun (WGS) entry which is preliminary data.</text>
</comment>
<gene>
    <name evidence="15" type="primary">FucTA</name>
    <name evidence="15" type="ORF">GZH46_02325</name>
</gene>
<evidence type="ECO:0000313" key="15">
    <source>
        <dbReference type="EMBL" id="KAG9509165.1"/>
    </source>
</evidence>
<dbReference type="SUPFAM" id="SSF53756">
    <property type="entry name" value="UDP-Glycosyltransferase/glycogen phosphorylase"/>
    <property type="match status" value="1"/>
</dbReference>
<reference evidence="15 16" key="1">
    <citation type="submission" date="2020-10" db="EMBL/GenBank/DDBJ databases">
        <authorList>
            <person name="Klimov P.B."/>
            <person name="Dyachkov S.M."/>
            <person name="Chetverikov P.E."/>
        </authorList>
    </citation>
    <scope>NUCLEOTIDE SEQUENCE [LARGE SCALE GENOMIC DNA]</scope>
    <source>
        <strain evidence="15">BMOC 18-1129-001#AD2665</strain>
        <tissue evidence="15">Entire mites</tissue>
    </source>
</reference>
<keyword evidence="16" id="KW-1185">Reference proteome</keyword>
<dbReference type="Gene3D" id="3.40.50.11660">
    <property type="entry name" value="Glycosyl transferase family 10, C-terminal domain"/>
    <property type="match status" value="1"/>
</dbReference>